<name>A0A1J5PJF3_9ZZZZ</name>
<comment type="caution">
    <text evidence="2">The sequence shown here is derived from an EMBL/GenBank/DDBJ whole genome shotgun (WGS) entry which is preliminary data.</text>
</comment>
<dbReference type="EMBL" id="MLJW01007351">
    <property type="protein sequence ID" value="OIQ65403.1"/>
    <property type="molecule type" value="Genomic_DNA"/>
</dbReference>
<organism evidence="2">
    <name type="scientific">mine drainage metagenome</name>
    <dbReference type="NCBI Taxonomy" id="410659"/>
    <lineage>
        <taxon>unclassified sequences</taxon>
        <taxon>metagenomes</taxon>
        <taxon>ecological metagenomes</taxon>
    </lineage>
</organism>
<protein>
    <submittedName>
        <fullName evidence="2">Uncharacterized protein</fullName>
    </submittedName>
</protein>
<evidence type="ECO:0000256" key="1">
    <source>
        <dbReference type="SAM" id="MobiDB-lite"/>
    </source>
</evidence>
<evidence type="ECO:0000313" key="2">
    <source>
        <dbReference type="EMBL" id="OIQ65403.1"/>
    </source>
</evidence>
<dbReference type="AlphaFoldDB" id="A0A1J5PJF3"/>
<reference evidence="2" key="1">
    <citation type="submission" date="2016-10" db="EMBL/GenBank/DDBJ databases">
        <title>Sequence of Gallionella enrichment culture.</title>
        <authorList>
            <person name="Poehlein A."/>
            <person name="Muehling M."/>
            <person name="Daniel R."/>
        </authorList>
    </citation>
    <scope>NUCLEOTIDE SEQUENCE</scope>
</reference>
<gene>
    <name evidence="2" type="ORF">GALL_530380</name>
</gene>
<feature type="region of interest" description="Disordered" evidence="1">
    <location>
        <begin position="1"/>
        <end position="39"/>
    </location>
</feature>
<proteinExistence type="predicted"/>
<accession>A0A1J5PJF3</accession>
<sequence length="340" mass="35190">MARGFVQVNVDADHEVQRGQGPGQARPVGGGQHRVGSDGDQGAYLVGAGGFNLFGQTGDGQFTHHLRRTTDTCMVAAGGNATPAAALALGVAGKRGSLGKHQPAGDIQMTGEHIKHIHQPAGQGAKALGTGANAGIQRGTLGMRQLAGEAHNGACRHAAARRHGLGREGGHGLLHFSHTLHPIGHHTQAHPALGKQGVDHGGQQEHVGTRAYRVVSIGHGSSLGAPRVNHHQAATARLQGAGFALEVRHRPHTAIAGQRVGTKHNQQLAAGDVGQRHRHPVAKHQPARELFGHLVQAGGGKHVACTQSAHQLGEIAHQTVFVGDGVAHGHRHGMAAMRGL</sequence>